<accession>A0ABM5QGB4</accession>
<protein>
    <submittedName>
        <fullName evidence="7">ABC transporter</fullName>
    </submittedName>
</protein>
<evidence type="ECO:0000256" key="3">
    <source>
        <dbReference type="ARBA" id="ARBA00022989"/>
    </source>
</evidence>
<evidence type="ECO:0000256" key="1">
    <source>
        <dbReference type="ARBA" id="ARBA00004141"/>
    </source>
</evidence>
<feature type="transmembrane region" description="Helical" evidence="5">
    <location>
        <begin position="12"/>
        <end position="32"/>
    </location>
</feature>
<name>A0ABM5QGB4_STRIN</name>
<proteinExistence type="predicted"/>
<feature type="transmembrane region" description="Helical" evidence="5">
    <location>
        <begin position="103"/>
        <end position="122"/>
    </location>
</feature>
<dbReference type="InterPro" id="IPR051328">
    <property type="entry name" value="T7SS_ABC-Transporter"/>
</dbReference>
<dbReference type="Pfam" id="PF12698">
    <property type="entry name" value="ABC2_membrane_3"/>
    <property type="match status" value="1"/>
</dbReference>
<organism evidence="7 8">
    <name type="scientific">Streptococcus iniae</name>
    <name type="common">Streptococcus shiloi</name>
    <dbReference type="NCBI Taxonomy" id="1346"/>
    <lineage>
        <taxon>Bacteria</taxon>
        <taxon>Bacillati</taxon>
        <taxon>Bacillota</taxon>
        <taxon>Bacilli</taxon>
        <taxon>Lactobacillales</taxon>
        <taxon>Streptococcaceae</taxon>
        <taxon>Streptococcus</taxon>
    </lineage>
</organism>
<keyword evidence="8" id="KW-1185">Reference proteome</keyword>
<comment type="subcellular location">
    <subcellularLocation>
        <location evidence="1">Membrane</location>
        <topology evidence="1">Multi-pass membrane protein</topology>
    </subcellularLocation>
</comment>
<evidence type="ECO:0000256" key="5">
    <source>
        <dbReference type="SAM" id="Phobius"/>
    </source>
</evidence>
<feature type="transmembrane region" description="Helical" evidence="5">
    <location>
        <begin position="52"/>
        <end position="74"/>
    </location>
</feature>
<sequence>MGPLLKIEWIKLWREWPVLIMGIGMPVGFFVFYSGMTMSPNKETQNQFIQNYMLTMTAFSMSSFGFFSFPAMLFEDQKNHWIHYLKHSNVTIGHYYISKICRVYFSFITSILVTFLVAAIFRNVHLTFGRWIGSAVLLLVSGLVFLALGLLISQIPSPQLMTIVGNVSFLLLAIIGGSWMPISLFPNWVQTISKLTPTYHVNQLITQFAKSGSLNWQSLLLVISYAIIVITIALWLKRQKEELA</sequence>
<evidence type="ECO:0000313" key="7">
    <source>
        <dbReference type="EMBL" id="AHY15099.1"/>
    </source>
</evidence>
<feature type="domain" description="ABC-2 type transporter transmembrane" evidence="6">
    <location>
        <begin position="41"/>
        <end position="235"/>
    </location>
</feature>
<evidence type="ECO:0000259" key="6">
    <source>
        <dbReference type="Pfam" id="PF12698"/>
    </source>
</evidence>
<keyword evidence="3 5" id="KW-1133">Transmembrane helix</keyword>
<keyword evidence="4 5" id="KW-0472">Membrane</keyword>
<keyword evidence="2 5" id="KW-0812">Transmembrane</keyword>
<gene>
    <name evidence="7" type="ORF">DQ08_01055</name>
</gene>
<reference evidence="7 8" key="1">
    <citation type="journal article" date="2014" name="Genome Announc.">
        <title>Complete Genome Sequence of a Virulent Strain, Streptococcus iniae ISET0901, Isolated from Diseased Tilapia.</title>
        <authorList>
            <person name="Pridgeon J.W."/>
            <person name="Zhang D."/>
            <person name="Zhang L."/>
        </authorList>
    </citation>
    <scope>NUCLEOTIDE SEQUENCE [LARGE SCALE GENOMIC DNA]</scope>
    <source>
        <strain evidence="7 8">ISET0901</strain>
    </source>
</reference>
<feature type="transmembrane region" description="Helical" evidence="5">
    <location>
        <begin position="163"/>
        <end position="182"/>
    </location>
</feature>
<dbReference type="PANTHER" id="PTHR43077:SF11">
    <property type="entry name" value="TRANSPORT PERMEASE YVFS-RELATED"/>
    <property type="match status" value="1"/>
</dbReference>
<evidence type="ECO:0000313" key="8">
    <source>
        <dbReference type="Proteomes" id="UP000025245"/>
    </source>
</evidence>
<feature type="transmembrane region" description="Helical" evidence="5">
    <location>
        <begin position="216"/>
        <end position="236"/>
    </location>
</feature>
<evidence type="ECO:0000256" key="4">
    <source>
        <dbReference type="ARBA" id="ARBA00023136"/>
    </source>
</evidence>
<dbReference type="InterPro" id="IPR013525">
    <property type="entry name" value="ABC2_TM"/>
</dbReference>
<dbReference type="PANTHER" id="PTHR43077">
    <property type="entry name" value="TRANSPORT PERMEASE YVFS-RELATED"/>
    <property type="match status" value="1"/>
</dbReference>
<feature type="transmembrane region" description="Helical" evidence="5">
    <location>
        <begin position="128"/>
        <end position="151"/>
    </location>
</feature>
<dbReference type="Proteomes" id="UP000025245">
    <property type="component" value="Chromosome"/>
</dbReference>
<evidence type="ECO:0000256" key="2">
    <source>
        <dbReference type="ARBA" id="ARBA00022692"/>
    </source>
</evidence>
<dbReference type="RefSeq" id="WP_003098975.1">
    <property type="nucleotide sequence ID" value="NZ_CP017952.1"/>
</dbReference>
<dbReference type="EMBL" id="CP007586">
    <property type="protein sequence ID" value="AHY15099.1"/>
    <property type="molecule type" value="Genomic_DNA"/>
</dbReference>